<organism evidence="1 2">
    <name type="scientific">Coemansia helicoidea</name>
    <dbReference type="NCBI Taxonomy" id="1286919"/>
    <lineage>
        <taxon>Eukaryota</taxon>
        <taxon>Fungi</taxon>
        <taxon>Fungi incertae sedis</taxon>
        <taxon>Zoopagomycota</taxon>
        <taxon>Kickxellomycotina</taxon>
        <taxon>Kickxellomycetes</taxon>
        <taxon>Kickxellales</taxon>
        <taxon>Kickxellaceae</taxon>
        <taxon>Coemansia</taxon>
    </lineage>
</organism>
<protein>
    <submittedName>
        <fullName evidence="1">Uncharacterized protein</fullName>
    </submittedName>
</protein>
<dbReference type="Proteomes" id="UP001140087">
    <property type="component" value="Unassembled WGS sequence"/>
</dbReference>
<gene>
    <name evidence="1" type="ORF">H4R21_001219</name>
</gene>
<reference evidence="1" key="1">
    <citation type="submission" date="2022-07" db="EMBL/GenBank/DDBJ databases">
        <title>Phylogenomic reconstructions and comparative analyses of Kickxellomycotina fungi.</title>
        <authorList>
            <person name="Reynolds N.K."/>
            <person name="Stajich J.E."/>
            <person name="Barry K."/>
            <person name="Grigoriev I.V."/>
            <person name="Crous P."/>
            <person name="Smith M.E."/>
        </authorList>
    </citation>
    <scope>NUCLEOTIDE SEQUENCE</scope>
    <source>
        <strain evidence="1">BCRC 34780</strain>
    </source>
</reference>
<accession>A0ACC1LBX2</accession>
<keyword evidence="2" id="KW-1185">Reference proteome</keyword>
<comment type="caution">
    <text evidence="1">The sequence shown here is derived from an EMBL/GenBank/DDBJ whole genome shotgun (WGS) entry which is preliminary data.</text>
</comment>
<name>A0ACC1LBX2_9FUNG</name>
<evidence type="ECO:0000313" key="1">
    <source>
        <dbReference type="EMBL" id="KAJ2805550.1"/>
    </source>
</evidence>
<evidence type="ECO:0000313" key="2">
    <source>
        <dbReference type="Proteomes" id="UP001140087"/>
    </source>
</evidence>
<proteinExistence type="predicted"/>
<sequence length="606" mass="67498">MGSELASTPQPATKATCGDCATGSGSDSSEAHLIADHAVRAKGEADAGSVFDVSRPSYHDSAQKILGCPHYQVKARVLAPCCGVWTPCRFCHDEARDHDVDRFAVRTMKCMLCTEEQPLGAQCQRCSTPMGRYYCSRCKLLDDTPHKEIFHCDECGICLGGRREDYFHCSGCNACVAVGARKQHGCTEQILHADCPICGERFFGSPRAVVQATCKHLMHADCLEESVKHSYRCPLCAMSLCDTRQLFCAIDDYMRISRMPPEFCGLRSRVFCNDCRKQSAAAFHFVYHKCGHCSSWNTAVLARGQPLHGMRRDELLASRLWVNDLKSQYLSYIKDGARDLPTDLEDLPANIHSLTDYYSAVYAENRPALTAYRAREMFAESVNGAAFVPSASELKNLEASVVEEERLLQQVQLRLGEKVAQANAKIDEQCRDYEEALGLARANEELAASVGALEAELEALSQALHEKEQKEKDAAEQQTRELQAAHNDLLRETALRDEAERERARLADRLARLKSDEQKRRMGAEESQEQQRLVEHWVRTVAPVVAARVEGHTLVLTLGDGLGAMSNRRILAQFDDLGRICAVRADDGRELPAQLSHDVLMRLLSE</sequence>
<dbReference type="EMBL" id="JANBUN010000233">
    <property type="protein sequence ID" value="KAJ2805550.1"/>
    <property type="molecule type" value="Genomic_DNA"/>
</dbReference>